<protein>
    <submittedName>
        <fullName evidence="1">Pregnancy specific beta-1-glycoprotein 4</fullName>
    </submittedName>
</protein>
<dbReference type="VEuPathDB" id="HostDB:ENSG00000243137"/>
<proteinExistence type="predicted"/>
<dbReference type="OpenTargets" id="ENSG00000243137"/>
<dbReference type="Ensembl" id="ENST00000601041.1">
    <property type="protein sequence ID" value="ENSP00000470992.1"/>
    <property type="gene ID" value="ENSG00000243137.8"/>
</dbReference>
<keyword evidence="2" id="KW-1185">Reference proteome</keyword>
<dbReference type="OrthoDB" id="9479347at2759"/>
<organism evidence="1 2">
    <name type="scientific">Homo sapiens</name>
    <name type="common">Human</name>
    <dbReference type="NCBI Taxonomy" id="9606"/>
    <lineage>
        <taxon>Eukaryota</taxon>
        <taxon>Metazoa</taxon>
        <taxon>Chordata</taxon>
        <taxon>Craniata</taxon>
        <taxon>Vertebrata</taxon>
        <taxon>Euteleostomi</taxon>
        <taxon>Mammalia</taxon>
        <taxon>Eutheria</taxon>
        <taxon>Euarchontoglires</taxon>
        <taxon>Primates</taxon>
        <taxon>Haplorrhini</taxon>
        <taxon>Catarrhini</taxon>
        <taxon>Hominidae</taxon>
        <taxon>Homo</taxon>
    </lineage>
</organism>
<reference evidence="1 2" key="1">
    <citation type="journal article" date="2001" name="Nature">
        <title>Initial sequencing and analysis of the human genome.</title>
        <authorList>
            <consortium name="International Human Genome Sequencing Consortium"/>
            <person name="Lander E.S."/>
            <person name="Linton L.M."/>
            <person name="Birren B."/>
            <person name="Nusbaum C."/>
            <person name="Zody M.C."/>
            <person name="Baldwin J."/>
            <person name="Devon K."/>
            <person name="Dewar K."/>
            <person name="Doyle M."/>
            <person name="FitzHugh W."/>
            <person name="Funke R."/>
            <person name="Gage D."/>
            <person name="Harris K."/>
            <person name="Heaford A."/>
            <person name="Howland J."/>
            <person name="Kann L."/>
            <person name="Lehoczky J."/>
            <person name="LeVine R."/>
            <person name="McEwan P."/>
            <person name="McKernan K."/>
            <person name="Meldrim J."/>
            <person name="Mesirov J.P."/>
            <person name="Miranda C."/>
            <person name="Morris W."/>
            <person name="Naylor J."/>
            <person name="Raymond C."/>
            <person name="Rosetti M."/>
            <person name="Santos R."/>
            <person name="Sheridan A."/>
            <person name="Sougnez C."/>
            <person name="Stange-Thomann N."/>
            <person name="Stojanovic N."/>
            <person name="Subramanian A."/>
            <person name="Wyman D."/>
            <person name="Rogers J."/>
            <person name="Sulston J."/>
            <person name="Ainscough R."/>
            <person name="Beck S."/>
            <person name="Bentley D."/>
            <person name="Burton J."/>
            <person name="Clee C."/>
            <person name="Carter N."/>
            <person name="Coulson A."/>
            <person name="Deadman R."/>
            <person name="Deloukas P."/>
            <person name="Dunham A."/>
            <person name="Dunham I."/>
            <person name="Durbin R."/>
            <person name="French L."/>
            <person name="Grafham D."/>
            <person name="Gregory S."/>
            <person name="Hubbard T."/>
            <person name="Humphray S."/>
            <person name="Hunt A."/>
            <person name="Jones M."/>
            <person name="Lloyd C."/>
            <person name="McMurray A."/>
            <person name="Matthews L."/>
            <person name="Mercer S."/>
            <person name="Milne S."/>
            <person name="Mullikin J.C."/>
            <person name="Mungall A."/>
            <person name="Plumb R."/>
            <person name="Ross M."/>
            <person name="Shownkeen R."/>
            <person name="Sims S."/>
            <person name="Waterston R.H."/>
            <person name="Wilson R.K."/>
            <person name="Hillier L.W."/>
            <person name="McPherson J.D."/>
            <person name="Marra M.A."/>
            <person name="Mardis E.R."/>
            <person name="Fulton L.A."/>
            <person name="Chinwalla A.T."/>
            <person name="Pepin K.H."/>
            <person name="Gish W.R."/>
            <person name="Chissoe S.L."/>
            <person name="Wendl M.C."/>
            <person name="Delehaunty K.D."/>
            <person name="Miner T.L."/>
            <person name="Delehaunty A."/>
            <person name="Kramer J.B."/>
            <person name="Cook L.L."/>
            <person name="Fulton R.S."/>
            <person name="Johnson D.L."/>
            <person name="Minx P.J."/>
            <person name="Clifton S.W."/>
            <person name="Hawkins T."/>
            <person name="Branscomb E."/>
            <person name="Predki P."/>
            <person name="Richardson P."/>
            <person name="Wenning S."/>
            <person name="Slezak T."/>
            <person name="Doggett N."/>
            <person name="Cheng J.F."/>
            <person name="Olsen A."/>
            <person name="Lucas S."/>
            <person name="Elkin C."/>
            <person name="Uberbacher E."/>
            <person name="Frazier M."/>
            <person name="Gibbs R.A."/>
            <person name="Muzny D.M."/>
            <person name="Scherer S.E."/>
            <person name="Bouck J.B."/>
            <person name="Sodergren E.J."/>
            <person name="Worley K.C."/>
            <person name="Rives C.M."/>
            <person name="Gorrell J.H."/>
            <person name="Metzker M.L."/>
            <person name="Naylor S.L."/>
            <person name="Kucherlapati R.S."/>
            <person name="Nelson D.L."/>
            <person name="Weinstock G.M."/>
            <person name="Sakaki Y."/>
            <person name="Fujiyama A."/>
            <person name="Hattori M."/>
            <person name="Yada T."/>
            <person name="Toyoda A."/>
            <person name="Itoh T."/>
            <person name="Kawagoe C."/>
            <person name="Watanabe H."/>
            <person name="Totoki Y."/>
            <person name="Taylor T."/>
            <person name="Weissenbach J."/>
            <person name="Heilig R."/>
            <person name="Saurin W."/>
            <person name="Artiguenave F."/>
            <person name="Brottier P."/>
            <person name="Bruls T."/>
            <person name="Pelletier E."/>
            <person name="Robert C."/>
            <person name="Wincker P."/>
            <person name="Smith D.R."/>
            <person name="Doucette-Stamm L."/>
            <person name="Rubenfield M."/>
            <person name="Weinstock K."/>
            <person name="Lee H.M."/>
            <person name="Dubois J."/>
            <person name="Rosenthal A."/>
            <person name="Platzer M."/>
            <person name="Nyakatura G."/>
            <person name="Taudien S."/>
            <person name="Rump A."/>
            <person name="Yang H."/>
            <person name="Yu J."/>
            <person name="Wang J."/>
            <person name="Huang G."/>
            <person name="Gu J."/>
            <person name="Hood L."/>
            <person name="Rowen L."/>
            <person name="Madan A."/>
            <person name="Qin S."/>
            <person name="Davis R.W."/>
            <person name="Federspiel N.A."/>
            <person name="Abola A.P."/>
            <person name="Proctor M.J."/>
            <person name="Myers R.M."/>
            <person name="Schmutz J."/>
            <person name="Dickson M."/>
            <person name="Grimwood J."/>
            <person name="Cox D.R."/>
            <person name="Olson M.V."/>
            <person name="Kaul R."/>
            <person name="Raymond C."/>
            <person name="Shimizu N."/>
            <person name="Kawasaki K."/>
            <person name="Minoshima S."/>
            <person name="Evans G.A."/>
            <person name="Athanasiou M."/>
            <person name="Schultz R."/>
            <person name="Roe B.A."/>
            <person name="Chen F."/>
            <person name="Pan H."/>
            <person name="Ramser J."/>
            <person name="Lehrach H."/>
            <person name="Reinhardt R."/>
            <person name="McCombie W.R."/>
            <person name="de la Bastide M."/>
            <person name="Dedhia N."/>
            <person name="Blocker H."/>
            <person name="Hornischer K."/>
            <person name="Nordsiek G."/>
            <person name="Agarwala R."/>
            <person name="Aravind L."/>
            <person name="Bailey J.A."/>
            <person name="Bateman A."/>
            <person name="Batzoglou S."/>
            <person name="Birney E."/>
            <person name="Bork P."/>
            <person name="Brown D.G."/>
            <person name="Burge C.B."/>
            <person name="Cerutti L."/>
            <person name="Chen H.C."/>
            <person name="Church D."/>
            <person name="Clamp M."/>
            <person name="Copley R.R."/>
            <person name="Doerks T."/>
            <person name="Eddy S.R."/>
            <person name="Eichler E.E."/>
            <person name="Furey T.S."/>
            <person name="Galagan J."/>
            <person name="Gilbert J.G."/>
            <person name="Harmon C."/>
            <person name="Hayashizaki Y."/>
            <person name="Haussler D."/>
            <person name="Hermjakob H."/>
            <person name="Hokamp K."/>
            <person name="Jang W."/>
            <person name="Johnson L.S."/>
            <person name="Jones T.A."/>
            <person name="Kasif S."/>
            <person name="Kaspryzk A."/>
            <person name="Kennedy S."/>
            <person name="Kent W.J."/>
            <person name="Kitts P."/>
            <person name="Koonin E.V."/>
            <person name="Korf I."/>
            <person name="Kulp D."/>
            <person name="Lancet D."/>
            <person name="Lowe T.M."/>
            <person name="McLysaght A."/>
            <person name="Mikkelsen T."/>
            <person name="Moran J.V."/>
            <person name="Mulder N."/>
            <person name="Pollara V.J."/>
            <person name="Ponting C.P."/>
            <person name="Schuler G."/>
            <person name="Schultz J."/>
            <person name="Slater G."/>
            <person name="Smit A.F."/>
            <person name="Stupka E."/>
            <person name="Szustakowski J."/>
            <person name="Thierry-Mieg D."/>
            <person name="Thierry-Mieg J."/>
            <person name="Wagner L."/>
            <person name="Wallis J."/>
            <person name="Wheeler R."/>
            <person name="Williams A."/>
            <person name="Wolf Y.I."/>
            <person name="Wolfe K.H."/>
            <person name="Yang S.P."/>
            <person name="Yeh R.F."/>
            <person name="Collins F."/>
            <person name="Guyer M.S."/>
            <person name="Peterson J."/>
            <person name="Felsenfeld A."/>
            <person name="Wetterstrand K.A."/>
            <person name="Patrinos A."/>
            <person name="Morgan M.J."/>
            <person name="de Jong P."/>
            <person name="Catanese J.J."/>
            <person name="Osoegawa K."/>
            <person name="Shizuya H."/>
            <person name="Choi S."/>
            <person name="Chen Y.J."/>
        </authorList>
    </citation>
    <scope>NUCLEOTIDE SEQUENCE [LARGE SCALE GENOMIC DNA]</scope>
</reference>
<dbReference type="AlphaFoldDB" id="M0R046"/>
<dbReference type="ExpressionAtlas" id="M0R046">
    <property type="expression patterns" value="baseline and differential"/>
</dbReference>
<dbReference type="EMBL" id="AC005392">
    <property type="status" value="NOT_ANNOTATED_CDS"/>
    <property type="molecule type" value="Genomic_DNA"/>
</dbReference>
<reference evidence="1" key="5">
    <citation type="submission" date="2025-09" db="UniProtKB">
        <authorList>
            <consortium name="Ensembl"/>
        </authorList>
    </citation>
    <scope>IDENTIFICATION</scope>
</reference>
<reference evidence="1" key="4">
    <citation type="submission" date="2025-08" db="UniProtKB">
        <authorList>
            <consortium name="Ensembl"/>
        </authorList>
    </citation>
    <scope>IDENTIFICATION</scope>
</reference>
<dbReference type="ChiTaRS" id="PSG4">
    <property type="organism name" value="human"/>
</dbReference>
<evidence type="ECO:0000313" key="2">
    <source>
        <dbReference type="Proteomes" id="UP000005640"/>
    </source>
</evidence>
<evidence type="ECO:0000313" key="1">
    <source>
        <dbReference type="Ensembl" id="ENSP00000470992.1"/>
    </source>
</evidence>
<accession>M0R046</accession>
<dbReference type="Proteomes" id="UP000005640">
    <property type="component" value="Chromosome 19"/>
</dbReference>
<dbReference type="Bgee" id="ENSG00000243137">
    <property type="expression patterns" value="Expressed in placenta and 93 other cell types or tissues"/>
</dbReference>
<dbReference type="GeneTree" id="ENSGT01100000263479"/>
<dbReference type="HOGENOM" id="CLU_3086561_0_0_1"/>
<dbReference type="HGNC" id="HGNC:9521">
    <property type="gene designation" value="PSG4"/>
</dbReference>
<dbReference type="UCSC" id="uc060zkm.1">
    <property type="organism name" value="human"/>
</dbReference>
<name>M0R046_HUMAN</name>
<reference evidence="1 2" key="3">
    <citation type="journal article" date="2004" name="Nature">
        <title>Finishing the euchromatic sequence of the human genome.</title>
        <authorList>
            <consortium name="International Human Genome Sequencing Consortium"/>
        </authorList>
    </citation>
    <scope>NUCLEOTIDE SEQUENCE [LARGE SCALE GENOMIC DNA]</scope>
</reference>
<sequence length="52" mass="5565">MGPLSAPPCTQRITWKGVLLTGCSCPKPTGPSLYLVSQSILQDPMNVKYGTQ</sequence>
<reference evidence="1 2" key="2">
    <citation type="journal article" date="2004" name="Nature">
        <title>The DNA sequence and biology of human chromosome 19.</title>
        <authorList>
            <person name="Grimwood J."/>
            <person name="Gordon L.A."/>
            <person name="Olsen A."/>
            <person name="Terry A."/>
            <person name="Schmutz J."/>
            <person name="Lamerdin J."/>
            <person name="Hellsten U."/>
            <person name="Goodstein D."/>
            <person name="Couronne O."/>
            <person name="Tran-Gyamfi M."/>
            <person name="Aerts A."/>
            <person name="Altherr M."/>
            <person name="Ashworth L."/>
            <person name="Bajorek E."/>
            <person name="Black S."/>
            <person name="Branscomb E."/>
            <person name="Caenepeel S."/>
            <person name="Carrano A."/>
            <person name="Caoile C."/>
            <person name="Chan Y.M."/>
            <person name="Christensen M."/>
            <person name="Cleland C.A."/>
            <person name="Copeland A."/>
            <person name="Dalin E."/>
            <person name="Dehal P."/>
            <person name="Denys M."/>
            <person name="Detter J.C."/>
            <person name="Escobar J."/>
            <person name="Flowers D."/>
            <person name="Fotopulos D."/>
            <person name="Garcia C."/>
            <person name="Georgescu A.M."/>
            <person name="Glavina T."/>
            <person name="Gomez M."/>
            <person name="Gonzales E."/>
            <person name="Groza M."/>
            <person name="Hammon N."/>
            <person name="Hawkins T."/>
            <person name="Haydu L."/>
            <person name="Ho I."/>
            <person name="Huang W."/>
            <person name="Israni S."/>
            <person name="Jett J."/>
            <person name="Kadner K."/>
            <person name="Kimball H."/>
            <person name="Kobayashi A."/>
            <person name="Larionov V."/>
            <person name="Leem S.H."/>
            <person name="Lopez F."/>
            <person name="Lou Y."/>
            <person name="Lowry S."/>
            <person name="Malfatti S."/>
            <person name="Martinez D."/>
            <person name="McCready P."/>
            <person name="Medina C."/>
            <person name="Morgan J."/>
            <person name="Nelson K."/>
            <person name="Nolan M."/>
            <person name="Ovcharenko I."/>
            <person name="Pitluck S."/>
            <person name="Pollard M."/>
            <person name="Popkie A.P."/>
            <person name="Predki P."/>
            <person name="Quan G."/>
            <person name="Ramirez L."/>
            <person name="Rash S."/>
            <person name="Retterer J."/>
            <person name="Rodriguez A."/>
            <person name="Rogers S."/>
            <person name="Salamov A."/>
            <person name="Salazar A."/>
            <person name="She X."/>
            <person name="Smith D."/>
            <person name="Slezak T."/>
            <person name="Solovyev V."/>
            <person name="Thayer N."/>
            <person name="Tice H."/>
            <person name="Tsai M."/>
            <person name="Ustaszewska A."/>
            <person name="Vo N."/>
            <person name="Wagner M."/>
            <person name="Wheeler J."/>
            <person name="Wu K."/>
            <person name="Xie G."/>
            <person name="Yang J."/>
            <person name="Dubchak I."/>
            <person name="Furey T.S."/>
            <person name="DeJong P."/>
            <person name="Dickson M."/>
            <person name="Gordon D."/>
            <person name="Eichler E.E."/>
            <person name="Pennacchio L.A."/>
            <person name="Richardson P."/>
            <person name="Stubbs L."/>
            <person name="Rokhsar D.S."/>
            <person name="Myers R.M."/>
            <person name="Rubin E.M."/>
            <person name="Lucas S.M."/>
        </authorList>
    </citation>
    <scope>NUCLEOTIDE SEQUENCE [LARGE SCALE GENOMIC DNA]</scope>
</reference>
<gene>
    <name evidence="1" type="primary">PSG4</name>
</gene>